<comment type="caution">
    <text evidence="2">The sequence shown here is derived from an EMBL/GenBank/DDBJ whole genome shotgun (WGS) entry which is preliminary data.</text>
</comment>
<dbReference type="AlphaFoldDB" id="A0AAD9FH36"/>
<gene>
    <name evidence="2" type="ORF">KUDE01_004117</name>
</gene>
<keyword evidence="3" id="KW-1185">Reference proteome</keyword>
<proteinExistence type="predicted"/>
<feature type="chain" id="PRO_5042048607" evidence="1">
    <location>
        <begin position="23"/>
        <end position="89"/>
    </location>
</feature>
<evidence type="ECO:0000313" key="2">
    <source>
        <dbReference type="EMBL" id="KAK1901146.1"/>
    </source>
</evidence>
<reference evidence="2" key="1">
    <citation type="submission" date="2023-04" db="EMBL/GenBank/DDBJ databases">
        <title>Chromosome-level genome of Chaenocephalus aceratus.</title>
        <authorList>
            <person name="Park H."/>
        </authorList>
    </citation>
    <scope>NUCLEOTIDE SEQUENCE</scope>
    <source>
        <strain evidence="2">DE</strain>
        <tissue evidence="2">Muscle</tissue>
    </source>
</reference>
<protein>
    <submittedName>
        <fullName evidence="2">Conidiophore development regulator abaA</fullName>
    </submittedName>
</protein>
<dbReference type="EMBL" id="JASDAP010000006">
    <property type="protein sequence ID" value="KAK1901146.1"/>
    <property type="molecule type" value="Genomic_DNA"/>
</dbReference>
<dbReference type="Proteomes" id="UP001228049">
    <property type="component" value="Unassembled WGS sequence"/>
</dbReference>
<sequence length="89" mass="10146">MEVKPVLFALFLVLFLFTTVSGVSSGSEHPIVYTRDQLLAFRSMAMLTGDRPAVPRELRRRRRGRRAGAKLRQEDTIQTCPSIYHHGEC</sequence>
<evidence type="ECO:0000313" key="3">
    <source>
        <dbReference type="Proteomes" id="UP001228049"/>
    </source>
</evidence>
<feature type="signal peptide" evidence="1">
    <location>
        <begin position="1"/>
        <end position="22"/>
    </location>
</feature>
<name>A0AAD9FH36_DISEL</name>
<keyword evidence="1" id="KW-0732">Signal</keyword>
<organism evidence="2 3">
    <name type="scientific">Dissostichus eleginoides</name>
    <name type="common">Patagonian toothfish</name>
    <name type="synonym">Dissostichus amissus</name>
    <dbReference type="NCBI Taxonomy" id="100907"/>
    <lineage>
        <taxon>Eukaryota</taxon>
        <taxon>Metazoa</taxon>
        <taxon>Chordata</taxon>
        <taxon>Craniata</taxon>
        <taxon>Vertebrata</taxon>
        <taxon>Euteleostomi</taxon>
        <taxon>Actinopterygii</taxon>
        <taxon>Neopterygii</taxon>
        <taxon>Teleostei</taxon>
        <taxon>Neoteleostei</taxon>
        <taxon>Acanthomorphata</taxon>
        <taxon>Eupercaria</taxon>
        <taxon>Perciformes</taxon>
        <taxon>Notothenioidei</taxon>
        <taxon>Nototheniidae</taxon>
        <taxon>Dissostichus</taxon>
    </lineage>
</organism>
<evidence type="ECO:0000256" key="1">
    <source>
        <dbReference type="SAM" id="SignalP"/>
    </source>
</evidence>
<accession>A0AAD9FH36</accession>